<dbReference type="OrthoDB" id="1898821at2759"/>
<feature type="region of interest" description="Disordered" evidence="6">
    <location>
        <begin position="1"/>
        <end position="24"/>
    </location>
</feature>
<keyword evidence="2" id="KW-0597">Phosphoprotein</keyword>
<evidence type="ECO:0000256" key="4">
    <source>
        <dbReference type="ARBA" id="ARBA00023054"/>
    </source>
</evidence>
<dbReference type="GO" id="GO:0010467">
    <property type="term" value="P:gene expression"/>
    <property type="evidence" value="ECO:0007669"/>
    <property type="project" value="UniProtKB-ARBA"/>
</dbReference>
<comment type="caution">
    <text evidence="8">The sequence shown here is derived from an EMBL/GenBank/DDBJ whole genome shotgun (WGS) entry which is preliminary data.</text>
</comment>
<dbReference type="PANTHER" id="PTHR14978:SF0">
    <property type="entry name" value="BETA-CATENIN-LIKE PROTEIN 1"/>
    <property type="match status" value="1"/>
</dbReference>
<evidence type="ECO:0000256" key="5">
    <source>
        <dbReference type="ARBA" id="ARBA00023242"/>
    </source>
</evidence>
<reference evidence="8 9" key="1">
    <citation type="submission" date="2016-07" db="EMBL/GenBank/DDBJ databases">
        <title>Pervasive Adenine N6-methylation of Active Genes in Fungi.</title>
        <authorList>
            <consortium name="DOE Joint Genome Institute"/>
            <person name="Mondo S.J."/>
            <person name="Dannebaum R.O."/>
            <person name="Kuo R.C."/>
            <person name="Labutti K."/>
            <person name="Haridas S."/>
            <person name="Kuo A."/>
            <person name="Salamov A."/>
            <person name="Ahrendt S.R."/>
            <person name="Lipzen A."/>
            <person name="Sullivan W."/>
            <person name="Andreopoulos W.B."/>
            <person name="Clum A."/>
            <person name="Lindquist E."/>
            <person name="Daum C."/>
            <person name="Ramamoorthy G.K."/>
            <person name="Gryganskyi A."/>
            <person name="Culley D."/>
            <person name="Magnuson J.K."/>
            <person name="James T.Y."/>
            <person name="O'Malley M.A."/>
            <person name="Stajich J.E."/>
            <person name="Spatafora J.W."/>
            <person name="Visel A."/>
            <person name="Grigoriev I.V."/>
        </authorList>
    </citation>
    <scope>NUCLEOTIDE SEQUENCE [LARGE SCALE GENOMIC DNA]</scope>
    <source>
        <strain evidence="8 9">NRRL 3301</strain>
    </source>
</reference>
<evidence type="ECO:0000256" key="2">
    <source>
        <dbReference type="ARBA" id="ARBA00022553"/>
    </source>
</evidence>
<name>A0A1X2G3A4_9FUNG</name>
<gene>
    <name evidence="8" type="ORF">DM01DRAFT_1340697</name>
</gene>
<keyword evidence="5" id="KW-0539">Nucleus</keyword>
<dbReference type="SMART" id="SM01156">
    <property type="entry name" value="DUF1716"/>
    <property type="match status" value="1"/>
</dbReference>
<dbReference type="InterPro" id="IPR013180">
    <property type="entry name" value="CTNNBL1_N"/>
</dbReference>
<dbReference type="Pfam" id="PF08216">
    <property type="entry name" value="CTNNBL"/>
    <property type="match status" value="1"/>
</dbReference>
<dbReference type="AlphaFoldDB" id="A0A1X2G3A4"/>
<accession>A0A1X2G3A4</accession>
<keyword evidence="3" id="KW-0677">Repeat</keyword>
<organism evidence="8 9">
    <name type="scientific">Hesseltinella vesiculosa</name>
    <dbReference type="NCBI Taxonomy" id="101127"/>
    <lineage>
        <taxon>Eukaryota</taxon>
        <taxon>Fungi</taxon>
        <taxon>Fungi incertae sedis</taxon>
        <taxon>Mucoromycota</taxon>
        <taxon>Mucoromycotina</taxon>
        <taxon>Mucoromycetes</taxon>
        <taxon>Mucorales</taxon>
        <taxon>Cunninghamellaceae</taxon>
        <taxon>Hesseltinella</taxon>
    </lineage>
</organism>
<dbReference type="Proteomes" id="UP000242146">
    <property type="component" value="Unassembled WGS sequence"/>
</dbReference>
<evidence type="ECO:0000256" key="3">
    <source>
        <dbReference type="ARBA" id="ARBA00022737"/>
    </source>
</evidence>
<protein>
    <submittedName>
        <fullName evidence="8">DUF1716-domain-containing protein</fullName>
    </submittedName>
</protein>
<sequence>MNINDLFKIPSIPSGRNKRKMPATPEVSFLEKYQENHEGDNVNDNGKRRALEQGLQSDEHDYLRAQDSTEIHDDIEDTEGRFFGGGLTDEQSKLLDLVNEFDADTDQEQLTAASVKCMILKFEKAINKNQELRMRHSGDPTRFMESEADLDEEIKRLLVLTQAPHLYPELVKLNTIESMMSLLTHENTDIMIDAVEVINEWLDEDVGIDEQGRSEEAADGLKVLLESLLDHELLALLVQNLDRVDESQDTDRQGVFKILSIFENILSLDPELSKRITLDTKLPQWLLARLQTKQFDANQGYASELISILLQNDRDVRLKFCELNAVDICLRMLSAYKRKDPELDDEEEMVENLFSALVLLLNEGEAKELFYEAEGIELMLIMLKGRTLARIRAVKVLNYALSGNKGKASAVRFVQAAGLKPLFSLMMGKGNKKLKKSHRSFLESEDEEHILCIIVSLLRHLTVVDHAVERLRLINKFVENNYEKVERLVELEVQYQERDDLVNQSILQERGIVSQQEIDEEEAEHMYLERLDAGLFVLQRTCLVLGVLCTDDTHLGIKDIIDMLLKRQGKDQTSIMNVIEEETALLAEFVALRKIAMNTNPI</sequence>
<feature type="domain" description="Beta-catenin-like protein 1 N-terminal" evidence="7">
    <location>
        <begin position="90"/>
        <end position="195"/>
    </location>
</feature>
<dbReference type="FunFam" id="1.25.10.10:FF:001136">
    <property type="entry name" value="Beta-catenin-like protein 1"/>
    <property type="match status" value="1"/>
</dbReference>
<proteinExistence type="predicted"/>
<dbReference type="STRING" id="101127.A0A1X2G3A4"/>
<dbReference type="Gene3D" id="1.25.10.10">
    <property type="entry name" value="Leucine-rich Repeat Variant"/>
    <property type="match status" value="1"/>
</dbReference>
<dbReference type="GO" id="GO:0005681">
    <property type="term" value="C:spliceosomal complex"/>
    <property type="evidence" value="ECO:0007669"/>
    <property type="project" value="TreeGrafter"/>
</dbReference>
<dbReference type="SUPFAM" id="SSF48371">
    <property type="entry name" value="ARM repeat"/>
    <property type="match status" value="1"/>
</dbReference>
<keyword evidence="9" id="KW-1185">Reference proteome</keyword>
<evidence type="ECO:0000256" key="1">
    <source>
        <dbReference type="ARBA" id="ARBA00004123"/>
    </source>
</evidence>
<dbReference type="InterPro" id="IPR011989">
    <property type="entry name" value="ARM-like"/>
</dbReference>
<dbReference type="InterPro" id="IPR039678">
    <property type="entry name" value="CTNNBL1"/>
</dbReference>
<evidence type="ECO:0000313" key="9">
    <source>
        <dbReference type="Proteomes" id="UP000242146"/>
    </source>
</evidence>
<dbReference type="InterPro" id="IPR016024">
    <property type="entry name" value="ARM-type_fold"/>
</dbReference>
<evidence type="ECO:0000259" key="7">
    <source>
        <dbReference type="SMART" id="SM01156"/>
    </source>
</evidence>
<keyword evidence="4" id="KW-0175">Coiled coil</keyword>
<evidence type="ECO:0000313" key="8">
    <source>
        <dbReference type="EMBL" id="ORX43532.1"/>
    </source>
</evidence>
<evidence type="ECO:0000256" key="6">
    <source>
        <dbReference type="SAM" id="MobiDB-lite"/>
    </source>
</evidence>
<dbReference type="PANTHER" id="PTHR14978">
    <property type="entry name" value="BETA-CATENIN-LIKE PROTEIN 1 NUCLEAR ASSOCIATED PROTEIN"/>
    <property type="match status" value="1"/>
</dbReference>
<comment type="subcellular location">
    <subcellularLocation>
        <location evidence="1">Nucleus</location>
    </subcellularLocation>
</comment>
<dbReference type="EMBL" id="MCGT01000054">
    <property type="protein sequence ID" value="ORX43532.1"/>
    <property type="molecule type" value="Genomic_DNA"/>
</dbReference>